<gene>
    <name evidence="3" type="ORF">A8C56_12400</name>
</gene>
<dbReference type="AlphaFoldDB" id="A0A1A9I233"/>
<feature type="signal peptide" evidence="1">
    <location>
        <begin position="1"/>
        <end position="18"/>
    </location>
</feature>
<dbReference type="InterPro" id="IPR013830">
    <property type="entry name" value="SGNH_hydro"/>
</dbReference>
<dbReference type="Gene3D" id="3.40.50.1110">
    <property type="entry name" value="SGNH hydrolase"/>
    <property type="match status" value="1"/>
</dbReference>
<dbReference type="RefSeq" id="WP_067756442.1">
    <property type="nucleotide sequence ID" value="NZ_CP015772.1"/>
</dbReference>
<reference evidence="3 4" key="1">
    <citation type="submission" date="2016-05" db="EMBL/GenBank/DDBJ databases">
        <title>Niabella ginsenosidivorans BS26 whole genome sequencing.</title>
        <authorList>
            <person name="Im W.T."/>
            <person name="Siddiqi M.Z."/>
        </authorList>
    </citation>
    <scope>NUCLEOTIDE SEQUENCE [LARGE SCALE GENOMIC DNA]</scope>
    <source>
        <strain evidence="3 4">BS26</strain>
    </source>
</reference>
<evidence type="ECO:0000256" key="1">
    <source>
        <dbReference type="SAM" id="SignalP"/>
    </source>
</evidence>
<dbReference type="OrthoDB" id="9774205at2"/>
<keyword evidence="4" id="KW-1185">Reference proteome</keyword>
<sequence length="458" mass="52275">MKMRILAILLLVALEAPAQNIAPPLFKNGDIVCFVGNSITNNGEFYNFIYLYYATRYPNEKLRFINCGISGDVASGILKRLDSDVLIHHPTWCVLMVGMNDVKRTLYTEKNRNNPSGDQQKAEALAVYREKTEDIIKIFKQYNQGIILEKPTIYDQTAKLPEENFYGVNDALKMAGNHVEAMSKKYDTRLVDYWSIMNRINNELQEKDLNFTITGKDRVHPGSLGHFVMAYQFLKTLQPNKYVAKIVIGKNSGDNKGQSLNCKISNYDADQGKISFSCLENSLPFPIKPDAAEALKWVPFTDDLNQEVLQILNLDTGAYQLLIDGRPIAIYTAAQLRTGVNLAIQTNTPQYQQAEQILQLCMEYRKQESTIRNIKLVEFGRLADYKGPKDSLSVKNYLDQYLDSAKASGHLNFYKTQFDNYLRNKPNEAVITRKLNDIADKIYAINKPIYHQFKLVKK</sequence>
<name>A0A1A9I233_9BACT</name>
<protein>
    <recommendedName>
        <fullName evidence="2">SGNH hydrolase-type esterase domain-containing protein</fullName>
    </recommendedName>
</protein>
<proteinExistence type="predicted"/>
<feature type="chain" id="PRO_5008389747" description="SGNH hydrolase-type esterase domain-containing protein" evidence="1">
    <location>
        <begin position="19"/>
        <end position="458"/>
    </location>
</feature>
<dbReference type="STRING" id="1176587.A8C56_12400"/>
<dbReference type="PANTHER" id="PTHR30383">
    <property type="entry name" value="THIOESTERASE 1/PROTEASE 1/LYSOPHOSPHOLIPASE L1"/>
    <property type="match status" value="1"/>
</dbReference>
<dbReference type="EMBL" id="CP015772">
    <property type="protein sequence ID" value="ANH81676.1"/>
    <property type="molecule type" value="Genomic_DNA"/>
</dbReference>
<dbReference type="GO" id="GO:0004622">
    <property type="term" value="F:phosphatidylcholine lysophospholipase activity"/>
    <property type="evidence" value="ECO:0007669"/>
    <property type="project" value="TreeGrafter"/>
</dbReference>
<dbReference type="InterPro" id="IPR051532">
    <property type="entry name" value="Ester_Hydrolysis_Enzymes"/>
</dbReference>
<keyword evidence="1" id="KW-0732">Signal</keyword>
<dbReference type="SUPFAM" id="SSF52266">
    <property type="entry name" value="SGNH hydrolase"/>
    <property type="match status" value="1"/>
</dbReference>
<accession>A0A1A9I233</accession>
<dbReference type="InterPro" id="IPR036514">
    <property type="entry name" value="SGNH_hydro_sf"/>
</dbReference>
<dbReference type="Pfam" id="PF13472">
    <property type="entry name" value="Lipase_GDSL_2"/>
    <property type="match status" value="1"/>
</dbReference>
<organism evidence="3 4">
    <name type="scientific">Niabella ginsenosidivorans</name>
    <dbReference type="NCBI Taxonomy" id="1176587"/>
    <lineage>
        <taxon>Bacteria</taxon>
        <taxon>Pseudomonadati</taxon>
        <taxon>Bacteroidota</taxon>
        <taxon>Chitinophagia</taxon>
        <taxon>Chitinophagales</taxon>
        <taxon>Chitinophagaceae</taxon>
        <taxon>Niabella</taxon>
    </lineage>
</organism>
<evidence type="ECO:0000313" key="4">
    <source>
        <dbReference type="Proteomes" id="UP000077667"/>
    </source>
</evidence>
<evidence type="ECO:0000313" key="3">
    <source>
        <dbReference type="EMBL" id="ANH81676.1"/>
    </source>
</evidence>
<feature type="domain" description="SGNH hydrolase-type esterase" evidence="2">
    <location>
        <begin position="34"/>
        <end position="226"/>
    </location>
</feature>
<dbReference type="Proteomes" id="UP000077667">
    <property type="component" value="Chromosome"/>
</dbReference>
<dbReference type="CDD" id="cd01834">
    <property type="entry name" value="SGNH_hydrolase_like_2"/>
    <property type="match status" value="1"/>
</dbReference>
<dbReference type="KEGG" id="nia:A8C56_12400"/>
<dbReference type="PANTHER" id="PTHR30383:SF5">
    <property type="entry name" value="SGNH HYDROLASE-TYPE ESTERASE DOMAIN-CONTAINING PROTEIN"/>
    <property type="match status" value="1"/>
</dbReference>
<evidence type="ECO:0000259" key="2">
    <source>
        <dbReference type="Pfam" id="PF13472"/>
    </source>
</evidence>